<evidence type="ECO:0000256" key="1">
    <source>
        <dbReference type="SAM" id="SignalP"/>
    </source>
</evidence>
<organism evidence="2 3">
    <name type="scientific">Glycomyces sambucus</name>
    <dbReference type="NCBI Taxonomy" id="380244"/>
    <lineage>
        <taxon>Bacteria</taxon>
        <taxon>Bacillati</taxon>
        <taxon>Actinomycetota</taxon>
        <taxon>Actinomycetes</taxon>
        <taxon>Glycomycetales</taxon>
        <taxon>Glycomycetaceae</taxon>
        <taxon>Glycomyces</taxon>
    </lineage>
</organism>
<accession>A0A1G9KXS3</accession>
<dbReference type="EMBL" id="FNGF01000006">
    <property type="protein sequence ID" value="SDL54303.1"/>
    <property type="molecule type" value="Genomic_DNA"/>
</dbReference>
<proteinExistence type="predicted"/>
<evidence type="ECO:0008006" key="4">
    <source>
        <dbReference type="Google" id="ProtNLM"/>
    </source>
</evidence>
<feature type="signal peptide" evidence="1">
    <location>
        <begin position="1"/>
        <end position="47"/>
    </location>
</feature>
<dbReference type="RefSeq" id="WP_091053473.1">
    <property type="nucleotide sequence ID" value="NZ_FNGF01000006.1"/>
</dbReference>
<feature type="chain" id="PRO_5011690136" description="Neocarzinostatin family protein" evidence="1">
    <location>
        <begin position="48"/>
        <end position="178"/>
    </location>
</feature>
<evidence type="ECO:0000313" key="2">
    <source>
        <dbReference type="EMBL" id="SDL54303.1"/>
    </source>
</evidence>
<gene>
    <name evidence="2" type="ORF">SAMN05216298_4295</name>
</gene>
<reference evidence="3" key="1">
    <citation type="submission" date="2016-10" db="EMBL/GenBank/DDBJ databases">
        <authorList>
            <person name="Varghese N."/>
            <person name="Submissions S."/>
        </authorList>
    </citation>
    <scope>NUCLEOTIDE SEQUENCE [LARGE SCALE GENOMIC DNA]</scope>
    <source>
        <strain evidence="3">CGMCC 4.3147</strain>
    </source>
</reference>
<dbReference type="AlphaFoldDB" id="A0A1G9KXS3"/>
<dbReference type="Proteomes" id="UP000198662">
    <property type="component" value="Unassembled WGS sequence"/>
</dbReference>
<protein>
    <recommendedName>
        <fullName evidence="4">Neocarzinostatin family protein</fullName>
    </recommendedName>
</protein>
<keyword evidence="3" id="KW-1185">Reference proteome</keyword>
<sequence>MRQGFPTHCFRIRRSFPARHRLPLNHVPLIAAAVAALLVSAAGPAGAAETGHAADITLSEKGGSCEVRDVPVAAAPPAEVRIDADDVAFDCSGSTAFRLGRDAAFAFDDAAGTATADVLRIVGTKLGFTCGYEASDVVFHREGPSREYTGGPYTGRKVQGSFLCPRSVQLDRAAFAFR</sequence>
<keyword evidence="1" id="KW-0732">Signal</keyword>
<name>A0A1G9KXS3_9ACTN</name>
<evidence type="ECO:0000313" key="3">
    <source>
        <dbReference type="Proteomes" id="UP000198662"/>
    </source>
</evidence>
<dbReference type="OrthoDB" id="5194255at2"/>